<reference evidence="2 3" key="1">
    <citation type="submission" date="2021-04" db="EMBL/GenBank/DDBJ databases">
        <title>Metabacillus sp. strain KIGAM252 whole genome sequence.</title>
        <authorList>
            <person name="Seo M.-J."/>
            <person name="Cho E.-S."/>
            <person name="Hwang C.Y."/>
            <person name="Yoon D.J."/>
        </authorList>
    </citation>
    <scope>NUCLEOTIDE SEQUENCE [LARGE SCALE GENOMIC DNA]</scope>
    <source>
        <strain evidence="2 3">KIGAM252</strain>
    </source>
</reference>
<dbReference type="NCBIfam" id="NF010181">
    <property type="entry name" value="PRK13660.1"/>
    <property type="match status" value="1"/>
</dbReference>
<evidence type="ECO:0000313" key="2">
    <source>
        <dbReference type="EMBL" id="MBS2969357.1"/>
    </source>
</evidence>
<comment type="similarity">
    <text evidence="1">Belongs to the UPF0398 family.</text>
</comment>
<gene>
    <name evidence="2" type="ORF">J9317_11330</name>
</gene>
<keyword evidence="3" id="KW-1185">Reference proteome</keyword>
<dbReference type="Gene3D" id="3.40.50.450">
    <property type="match status" value="1"/>
</dbReference>
<comment type="caution">
    <text evidence="2">The sequence shown here is derived from an EMBL/GenBank/DDBJ whole genome shotgun (WGS) entry which is preliminary data.</text>
</comment>
<proteinExistence type="inferred from homology"/>
<dbReference type="EMBL" id="JAGVRK010000001">
    <property type="protein sequence ID" value="MBS2969357.1"/>
    <property type="molecule type" value="Genomic_DNA"/>
</dbReference>
<evidence type="ECO:0000256" key="1">
    <source>
        <dbReference type="HAMAP-Rule" id="MF_01575"/>
    </source>
</evidence>
<dbReference type="PANTHER" id="PTHR38440">
    <property type="entry name" value="UPF0398 PROTEIN YPSA"/>
    <property type="match status" value="1"/>
</dbReference>
<dbReference type="InterPro" id="IPR010697">
    <property type="entry name" value="YspA"/>
</dbReference>
<dbReference type="Proteomes" id="UP000682403">
    <property type="component" value="Unassembled WGS sequence"/>
</dbReference>
<dbReference type="PANTHER" id="PTHR38440:SF1">
    <property type="entry name" value="UPF0398 PROTEIN SPR0331"/>
    <property type="match status" value="1"/>
</dbReference>
<dbReference type="PIRSF" id="PIRSF021290">
    <property type="entry name" value="DUF1273"/>
    <property type="match status" value="1"/>
</dbReference>
<evidence type="ECO:0000313" key="3">
    <source>
        <dbReference type="Proteomes" id="UP000682403"/>
    </source>
</evidence>
<dbReference type="SUPFAM" id="SSF102405">
    <property type="entry name" value="MCP/YpsA-like"/>
    <property type="match status" value="1"/>
</dbReference>
<organism evidence="2 3">
    <name type="scientific">Metabacillus flavus</name>
    <dbReference type="NCBI Taxonomy" id="2823519"/>
    <lineage>
        <taxon>Bacteria</taxon>
        <taxon>Bacillati</taxon>
        <taxon>Bacillota</taxon>
        <taxon>Bacilli</taxon>
        <taxon>Bacillales</taxon>
        <taxon>Bacillaceae</taxon>
        <taxon>Metabacillus</taxon>
    </lineage>
</organism>
<accession>A0ABS5LF38</accession>
<sequence>MRTIVITGYKPHELGVFSKSHPAIFYIKKLIEKELKVLLDEGLEWVVISGQLGVELWAAEVVIELRLEYPQLNLAVLTPFLNQEEKWKDPNKEQYESVLIEADFVDSITKRPYENPKQFIMKNQFLIRKTDGMLLIYDEEKPGSPKFMLETARKMKSANEYTIKAFTFYDLQNIVEDLQDGE</sequence>
<dbReference type="HAMAP" id="MF_01575">
    <property type="entry name" value="UPF0398"/>
    <property type="match status" value="1"/>
</dbReference>
<name>A0ABS5LF38_9BACI</name>
<protein>
    <recommendedName>
        <fullName evidence="1">UPF0398 protein J9317_11330</fullName>
    </recommendedName>
</protein>
<dbReference type="Pfam" id="PF06908">
    <property type="entry name" value="YpsA"/>
    <property type="match status" value="1"/>
</dbReference>
<dbReference type="RefSeq" id="WP_211558671.1">
    <property type="nucleotide sequence ID" value="NZ_JAGVRK010000001.1"/>
</dbReference>